<dbReference type="SMART" id="SM00100">
    <property type="entry name" value="cNMP"/>
    <property type="match status" value="1"/>
</dbReference>
<dbReference type="InterPro" id="IPR000595">
    <property type="entry name" value="cNMP-bd_dom"/>
</dbReference>
<dbReference type="SUPFAM" id="SSF46785">
    <property type="entry name" value="Winged helix' DNA-binding domain"/>
    <property type="match status" value="1"/>
</dbReference>
<dbReference type="SUPFAM" id="SSF51206">
    <property type="entry name" value="cAMP-binding domain-like"/>
    <property type="match status" value="1"/>
</dbReference>
<evidence type="ECO:0000259" key="4">
    <source>
        <dbReference type="PROSITE" id="PS50042"/>
    </source>
</evidence>
<proteinExistence type="predicted"/>
<dbReference type="GO" id="GO:0003677">
    <property type="term" value="F:DNA binding"/>
    <property type="evidence" value="ECO:0007669"/>
    <property type="project" value="UniProtKB-KW"/>
</dbReference>
<dbReference type="Gene3D" id="1.10.10.10">
    <property type="entry name" value="Winged helix-like DNA-binding domain superfamily/Winged helix DNA-binding domain"/>
    <property type="match status" value="1"/>
</dbReference>
<dbReference type="InterPro" id="IPR036388">
    <property type="entry name" value="WH-like_DNA-bd_sf"/>
</dbReference>
<dbReference type="PROSITE" id="PS00889">
    <property type="entry name" value="CNMP_BINDING_2"/>
    <property type="match status" value="1"/>
</dbReference>
<keyword evidence="2" id="KW-0238">DNA-binding</keyword>
<dbReference type="GO" id="GO:0003700">
    <property type="term" value="F:DNA-binding transcription factor activity"/>
    <property type="evidence" value="ECO:0007669"/>
    <property type="project" value="TreeGrafter"/>
</dbReference>
<dbReference type="InterPro" id="IPR050397">
    <property type="entry name" value="Env_Response_Regulators"/>
</dbReference>
<feature type="domain" description="HTH crp-type" evidence="5">
    <location>
        <begin position="148"/>
        <end position="221"/>
    </location>
</feature>
<dbReference type="Gene3D" id="2.60.120.10">
    <property type="entry name" value="Jelly Rolls"/>
    <property type="match status" value="1"/>
</dbReference>
<evidence type="ECO:0000313" key="6">
    <source>
        <dbReference type="EMBL" id="VUX46946.1"/>
    </source>
</evidence>
<name>A0A564WER2_9PROT</name>
<keyword evidence="1" id="KW-0805">Transcription regulation</keyword>
<keyword evidence="3" id="KW-0804">Transcription</keyword>
<reference evidence="6" key="1">
    <citation type="submission" date="2018-11" db="EMBL/GenBank/DDBJ databases">
        <authorList>
            <person name="Onetto C."/>
        </authorList>
    </citation>
    <scope>NUCLEOTIDE SEQUENCE [LARGE SCALE GENOMIC DNA]</scope>
</reference>
<dbReference type="PROSITE" id="PS50042">
    <property type="entry name" value="CNMP_BINDING_3"/>
    <property type="match status" value="1"/>
</dbReference>
<keyword evidence="7" id="KW-1185">Reference proteome</keyword>
<feature type="domain" description="Cyclic nucleotide-binding" evidence="4">
    <location>
        <begin position="14"/>
        <end position="134"/>
    </location>
</feature>
<evidence type="ECO:0000313" key="7">
    <source>
        <dbReference type="Proteomes" id="UP000326641"/>
    </source>
</evidence>
<protein>
    <submittedName>
        <fullName evidence="6">Transcriptional regulator, Crp/Fnr family</fullName>
    </submittedName>
</protein>
<dbReference type="CDD" id="cd00038">
    <property type="entry name" value="CAP_ED"/>
    <property type="match status" value="1"/>
</dbReference>
<dbReference type="Pfam" id="PF00027">
    <property type="entry name" value="cNMP_binding"/>
    <property type="match status" value="1"/>
</dbReference>
<organism evidence="6 7">
    <name type="scientific">Candidatus Defluviicoccus seviourii</name>
    <dbReference type="NCBI Taxonomy" id="2565273"/>
    <lineage>
        <taxon>Bacteria</taxon>
        <taxon>Pseudomonadati</taxon>
        <taxon>Pseudomonadota</taxon>
        <taxon>Alphaproteobacteria</taxon>
        <taxon>Rhodospirillales</taxon>
        <taxon>Rhodospirillaceae</taxon>
        <taxon>Defluviicoccus</taxon>
    </lineage>
</organism>
<gene>
    <name evidence="6" type="ORF">DF3PA_30174</name>
</gene>
<evidence type="ECO:0000256" key="2">
    <source>
        <dbReference type="ARBA" id="ARBA00023125"/>
    </source>
</evidence>
<dbReference type="InterPro" id="IPR012318">
    <property type="entry name" value="HTH_CRP"/>
</dbReference>
<dbReference type="AlphaFoldDB" id="A0A564WER2"/>
<dbReference type="EMBL" id="UXAT02000023">
    <property type="protein sequence ID" value="VUX46946.1"/>
    <property type="molecule type" value="Genomic_DNA"/>
</dbReference>
<dbReference type="InterPro" id="IPR018488">
    <property type="entry name" value="cNMP-bd_CS"/>
</dbReference>
<comment type="caution">
    <text evidence="6">The sequence shown here is derived from an EMBL/GenBank/DDBJ whole genome shotgun (WGS) entry which is preliminary data.</text>
</comment>
<evidence type="ECO:0000256" key="3">
    <source>
        <dbReference type="ARBA" id="ARBA00023163"/>
    </source>
</evidence>
<dbReference type="Pfam" id="PF13545">
    <property type="entry name" value="HTH_Crp_2"/>
    <property type="match status" value="1"/>
</dbReference>
<dbReference type="PANTHER" id="PTHR24567">
    <property type="entry name" value="CRP FAMILY TRANSCRIPTIONAL REGULATORY PROTEIN"/>
    <property type="match status" value="1"/>
</dbReference>
<dbReference type="PANTHER" id="PTHR24567:SF68">
    <property type="entry name" value="DNA-BINDING TRANSCRIPTIONAL DUAL REGULATOR CRP"/>
    <property type="match status" value="1"/>
</dbReference>
<dbReference type="InterPro" id="IPR018490">
    <property type="entry name" value="cNMP-bd_dom_sf"/>
</dbReference>
<evidence type="ECO:0000256" key="1">
    <source>
        <dbReference type="ARBA" id="ARBA00023015"/>
    </source>
</evidence>
<accession>A0A564WER2</accession>
<dbReference type="SMART" id="SM00419">
    <property type="entry name" value="HTH_CRP"/>
    <property type="match status" value="1"/>
</dbReference>
<dbReference type="InterPro" id="IPR036390">
    <property type="entry name" value="WH_DNA-bd_sf"/>
</dbReference>
<dbReference type="InterPro" id="IPR014710">
    <property type="entry name" value="RmlC-like_jellyroll"/>
</dbReference>
<evidence type="ECO:0000259" key="5">
    <source>
        <dbReference type="PROSITE" id="PS51063"/>
    </source>
</evidence>
<dbReference type="Proteomes" id="UP000326641">
    <property type="component" value="Unassembled WGS sequence"/>
</dbReference>
<dbReference type="PROSITE" id="PS51063">
    <property type="entry name" value="HTH_CRP_2"/>
    <property type="match status" value="1"/>
</dbReference>
<dbReference type="GO" id="GO:0005829">
    <property type="term" value="C:cytosol"/>
    <property type="evidence" value="ECO:0007669"/>
    <property type="project" value="TreeGrafter"/>
</dbReference>
<sequence>MIPAVRDLLGQHFLLKHLTAAELDQLARMAITRLCRPNEAVFLKGDPGNSMMAVVHGRVRICSYSSEGREVILNVINPGEVFGEIALIDGGSRTADAFAMDATELVVLSRRDFLPFLERNPQVCIKLLEVLCERLRATSAQVEDFFFLDLRSRLAKRLLAAADHAANNGAGGDPGTVRLSQHMLASMIGTSREAVNKQLRAWEEAGLIALKRGAVKIINRQRLEEIVAEEAP</sequence>